<reference evidence="3 4" key="1">
    <citation type="journal article" date="2016" name="Sci. Rep.">
        <title>The Dendrobium catenatum Lindl. genome sequence provides insights into polysaccharide synthase, floral development and adaptive evolution.</title>
        <authorList>
            <person name="Zhang G.Q."/>
            <person name="Xu Q."/>
            <person name="Bian C."/>
            <person name="Tsai W.C."/>
            <person name="Yeh C.M."/>
            <person name="Liu K.W."/>
            <person name="Yoshida K."/>
            <person name="Zhang L.S."/>
            <person name="Chang S.B."/>
            <person name="Chen F."/>
            <person name="Shi Y."/>
            <person name="Su Y.Y."/>
            <person name="Zhang Y.Q."/>
            <person name="Chen L.J."/>
            <person name="Yin Y."/>
            <person name="Lin M."/>
            <person name="Huang H."/>
            <person name="Deng H."/>
            <person name="Wang Z.W."/>
            <person name="Zhu S.L."/>
            <person name="Zhao X."/>
            <person name="Deng C."/>
            <person name="Niu S.C."/>
            <person name="Huang J."/>
            <person name="Wang M."/>
            <person name="Liu G.H."/>
            <person name="Yang H.J."/>
            <person name="Xiao X.J."/>
            <person name="Hsiao Y.Y."/>
            <person name="Wu W.L."/>
            <person name="Chen Y.Y."/>
            <person name="Mitsuda N."/>
            <person name="Ohme-Takagi M."/>
            <person name="Luo Y.B."/>
            <person name="Van de Peer Y."/>
            <person name="Liu Z.J."/>
        </authorList>
    </citation>
    <scope>NUCLEOTIDE SEQUENCE [LARGE SCALE GENOMIC DNA]</scope>
    <source>
        <tissue evidence="3">The whole plant</tissue>
    </source>
</reference>
<dbReference type="AlphaFoldDB" id="A0A2I0VFL9"/>
<evidence type="ECO:0000256" key="2">
    <source>
        <dbReference type="ARBA" id="ARBA00022679"/>
    </source>
</evidence>
<sequence length="86" mass="10082">MAKSLDICKYICDKYVNRGYKELHDRDLLHWTWVYQLLEVELHNQAVELDASFSACLCPSHGPEQDSKVIEANERKLVKVLNVYEQ</sequence>
<dbReference type="EC" id="2.5.1.18" evidence="1"/>
<evidence type="ECO:0000256" key="1">
    <source>
        <dbReference type="ARBA" id="ARBA00012452"/>
    </source>
</evidence>
<evidence type="ECO:0000313" key="3">
    <source>
        <dbReference type="EMBL" id="PKU62173.1"/>
    </source>
</evidence>
<gene>
    <name evidence="3" type="ORF">MA16_Dca020579</name>
</gene>
<keyword evidence="2 3" id="KW-0808">Transferase</keyword>
<dbReference type="PANTHER" id="PTHR43900:SF3">
    <property type="entry name" value="GLUTATHIONE S-TRANSFERASE RHO"/>
    <property type="match status" value="1"/>
</dbReference>
<reference evidence="3 4" key="2">
    <citation type="journal article" date="2017" name="Nature">
        <title>The Apostasia genome and the evolution of orchids.</title>
        <authorList>
            <person name="Zhang G.Q."/>
            <person name="Liu K.W."/>
            <person name="Li Z."/>
            <person name="Lohaus R."/>
            <person name="Hsiao Y.Y."/>
            <person name="Niu S.C."/>
            <person name="Wang J.Y."/>
            <person name="Lin Y.C."/>
            <person name="Xu Q."/>
            <person name="Chen L.J."/>
            <person name="Yoshida K."/>
            <person name="Fujiwara S."/>
            <person name="Wang Z.W."/>
            <person name="Zhang Y.Q."/>
            <person name="Mitsuda N."/>
            <person name="Wang M."/>
            <person name="Liu G.H."/>
            <person name="Pecoraro L."/>
            <person name="Huang H.X."/>
            <person name="Xiao X.J."/>
            <person name="Lin M."/>
            <person name="Wu X.Y."/>
            <person name="Wu W.L."/>
            <person name="Chen Y.Y."/>
            <person name="Chang S.B."/>
            <person name="Sakamoto S."/>
            <person name="Ohme-Takagi M."/>
            <person name="Yagi M."/>
            <person name="Zeng S.J."/>
            <person name="Shen C.Y."/>
            <person name="Yeh C.M."/>
            <person name="Luo Y.B."/>
            <person name="Tsai W.C."/>
            <person name="Van de Peer Y."/>
            <person name="Liu Z.J."/>
        </authorList>
    </citation>
    <scope>NUCLEOTIDE SEQUENCE [LARGE SCALE GENOMIC DNA]</scope>
    <source>
        <tissue evidence="3">The whole plant</tissue>
    </source>
</reference>
<dbReference type="GO" id="GO:0006749">
    <property type="term" value="P:glutathione metabolic process"/>
    <property type="evidence" value="ECO:0007669"/>
    <property type="project" value="TreeGrafter"/>
</dbReference>
<dbReference type="GO" id="GO:0005737">
    <property type="term" value="C:cytoplasm"/>
    <property type="evidence" value="ECO:0007669"/>
    <property type="project" value="TreeGrafter"/>
</dbReference>
<dbReference type="Gene3D" id="1.20.1050.10">
    <property type="match status" value="1"/>
</dbReference>
<accession>A0A2I0VFL9</accession>
<proteinExistence type="predicted"/>
<keyword evidence="4" id="KW-1185">Reference proteome</keyword>
<evidence type="ECO:0000313" key="4">
    <source>
        <dbReference type="Proteomes" id="UP000233837"/>
    </source>
</evidence>
<dbReference type="EMBL" id="KZ503687">
    <property type="protein sequence ID" value="PKU62173.1"/>
    <property type="molecule type" value="Genomic_DNA"/>
</dbReference>
<dbReference type="Proteomes" id="UP000233837">
    <property type="component" value="Unassembled WGS sequence"/>
</dbReference>
<name>A0A2I0VFL9_9ASPA</name>
<dbReference type="PANTHER" id="PTHR43900">
    <property type="entry name" value="GLUTATHIONE S-TRANSFERASE RHO"/>
    <property type="match status" value="1"/>
</dbReference>
<dbReference type="GO" id="GO:0004364">
    <property type="term" value="F:glutathione transferase activity"/>
    <property type="evidence" value="ECO:0007669"/>
    <property type="project" value="UniProtKB-EC"/>
</dbReference>
<dbReference type="GO" id="GO:0043295">
    <property type="term" value="F:glutathione binding"/>
    <property type="evidence" value="ECO:0007669"/>
    <property type="project" value="TreeGrafter"/>
</dbReference>
<organism evidence="3 4">
    <name type="scientific">Dendrobium catenatum</name>
    <dbReference type="NCBI Taxonomy" id="906689"/>
    <lineage>
        <taxon>Eukaryota</taxon>
        <taxon>Viridiplantae</taxon>
        <taxon>Streptophyta</taxon>
        <taxon>Embryophyta</taxon>
        <taxon>Tracheophyta</taxon>
        <taxon>Spermatophyta</taxon>
        <taxon>Magnoliopsida</taxon>
        <taxon>Liliopsida</taxon>
        <taxon>Asparagales</taxon>
        <taxon>Orchidaceae</taxon>
        <taxon>Epidendroideae</taxon>
        <taxon>Malaxideae</taxon>
        <taxon>Dendrobiinae</taxon>
        <taxon>Dendrobium</taxon>
    </lineage>
</organism>
<protein>
    <recommendedName>
        <fullName evidence="1">glutathione transferase</fullName>
        <ecNumber evidence="1">2.5.1.18</ecNumber>
    </recommendedName>
</protein>